<dbReference type="PROSITE" id="PS40000">
    <property type="entry name" value="DM_1"/>
    <property type="match status" value="1"/>
</dbReference>
<evidence type="ECO:0000256" key="4">
    <source>
        <dbReference type="ARBA" id="ARBA00023242"/>
    </source>
</evidence>
<name>A0A7E4VZ06_PANRE</name>
<dbReference type="PROSITE" id="PS50809">
    <property type="entry name" value="DM_2"/>
    <property type="match status" value="1"/>
</dbReference>
<evidence type="ECO:0000256" key="1">
    <source>
        <dbReference type="ARBA" id="ARBA00022723"/>
    </source>
</evidence>
<organism evidence="8 9">
    <name type="scientific">Panagrellus redivivus</name>
    <name type="common">Microworm</name>
    <dbReference type="NCBI Taxonomy" id="6233"/>
    <lineage>
        <taxon>Eukaryota</taxon>
        <taxon>Metazoa</taxon>
        <taxon>Ecdysozoa</taxon>
        <taxon>Nematoda</taxon>
        <taxon>Chromadorea</taxon>
        <taxon>Rhabditida</taxon>
        <taxon>Tylenchina</taxon>
        <taxon>Panagrolaimomorpha</taxon>
        <taxon>Panagrolaimoidea</taxon>
        <taxon>Panagrolaimidae</taxon>
        <taxon>Panagrellus</taxon>
    </lineage>
</organism>
<dbReference type="InterPro" id="IPR036407">
    <property type="entry name" value="DM_DNA-bd_sf"/>
</dbReference>
<feature type="region of interest" description="Disordered" evidence="6">
    <location>
        <begin position="126"/>
        <end position="166"/>
    </location>
</feature>
<dbReference type="Proteomes" id="UP000492821">
    <property type="component" value="Unassembled WGS sequence"/>
</dbReference>
<dbReference type="WBParaSite" id="Pan_g4909.t1">
    <property type="protein sequence ID" value="Pan_g4909.t1"/>
    <property type="gene ID" value="Pan_g4909"/>
</dbReference>
<dbReference type="Pfam" id="PF00751">
    <property type="entry name" value="DM"/>
    <property type="match status" value="1"/>
</dbReference>
<keyword evidence="8" id="KW-1185">Reference proteome</keyword>
<keyword evidence="4 5" id="KW-0539">Nucleus</keyword>
<reference evidence="9" key="2">
    <citation type="submission" date="2020-10" db="UniProtKB">
        <authorList>
            <consortium name="WormBaseParasite"/>
        </authorList>
    </citation>
    <scope>IDENTIFICATION</scope>
</reference>
<dbReference type="GO" id="GO:0005634">
    <property type="term" value="C:nucleus"/>
    <property type="evidence" value="ECO:0007669"/>
    <property type="project" value="UniProtKB-SubCell"/>
</dbReference>
<feature type="DNA-binding region" description="DM" evidence="5">
    <location>
        <begin position="180"/>
        <end position="223"/>
    </location>
</feature>
<reference evidence="8" key="1">
    <citation type="journal article" date="2013" name="Genetics">
        <title>The draft genome and transcriptome of Panagrellus redivivus are shaped by the harsh demands of a free-living lifestyle.</title>
        <authorList>
            <person name="Srinivasan J."/>
            <person name="Dillman A.R."/>
            <person name="Macchietto M.G."/>
            <person name="Heikkinen L."/>
            <person name="Lakso M."/>
            <person name="Fracchia K.M."/>
            <person name="Antoshechkin I."/>
            <person name="Mortazavi A."/>
            <person name="Wong G."/>
            <person name="Sternberg P.W."/>
        </authorList>
    </citation>
    <scope>NUCLEOTIDE SEQUENCE [LARGE SCALE GENOMIC DNA]</scope>
    <source>
        <strain evidence="8">MT8872</strain>
    </source>
</reference>
<comment type="subcellular location">
    <subcellularLocation>
        <location evidence="5">Nucleus</location>
    </subcellularLocation>
</comment>
<dbReference type="GO" id="GO:0007548">
    <property type="term" value="P:sex differentiation"/>
    <property type="evidence" value="ECO:0007669"/>
    <property type="project" value="TreeGrafter"/>
</dbReference>
<protein>
    <submittedName>
        <fullName evidence="9">DM domain-containing protein</fullName>
    </submittedName>
</protein>
<feature type="domain" description="DM" evidence="7">
    <location>
        <begin position="180"/>
        <end position="223"/>
    </location>
</feature>
<dbReference type="GO" id="GO:0046872">
    <property type="term" value="F:metal ion binding"/>
    <property type="evidence" value="ECO:0007669"/>
    <property type="project" value="UniProtKB-KW"/>
</dbReference>
<evidence type="ECO:0000256" key="6">
    <source>
        <dbReference type="SAM" id="MobiDB-lite"/>
    </source>
</evidence>
<keyword evidence="3 5" id="KW-0238">DNA-binding</keyword>
<dbReference type="SMART" id="SM00301">
    <property type="entry name" value="DM"/>
    <property type="match status" value="1"/>
</dbReference>
<feature type="region of interest" description="Disordered" evidence="6">
    <location>
        <begin position="336"/>
        <end position="379"/>
    </location>
</feature>
<dbReference type="PANTHER" id="PTHR12322:SF53">
    <property type="entry name" value="DOUBLESEX-MAB RELATED 11E"/>
    <property type="match status" value="1"/>
</dbReference>
<dbReference type="SUPFAM" id="SSF82927">
    <property type="entry name" value="Cysteine-rich DNA binding domain, (DM domain)"/>
    <property type="match status" value="1"/>
</dbReference>
<evidence type="ECO:0000256" key="3">
    <source>
        <dbReference type="ARBA" id="ARBA00023125"/>
    </source>
</evidence>
<dbReference type="AlphaFoldDB" id="A0A7E4VZ06"/>
<evidence type="ECO:0000313" key="9">
    <source>
        <dbReference type="WBParaSite" id="Pan_g4909.t1"/>
    </source>
</evidence>
<feature type="compositionally biased region" description="Polar residues" evidence="6">
    <location>
        <begin position="361"/>
        <end position="379"/>
    </location>
</feature>
<feature type="compositionally biased region" description="Low complexity" evidence="6">
    <location>
        <begin position="151"/>
        <end position="164"/>
    </location>
</feature>
<dbReference type="GO" id="GO:0000978">
    <property type="term" value="F:RNA polymerase II cis-regulatory region sequence-specific DNA binding"/>
    <property type="evidence" value="ECO:0007669"/>
    <property type="project" value="TreeGrafter"/>
</dbReference>
<evidence type="ECO:0000256" key="5">
    <source>
        <dbReference type="PROSITE-ProRule" id="PRU00070"/>
    </source>
</evidence>
<sequence>MNNGRRLQSPALPRVYMYAKEPSIGLCYPPRKCFSVPKVRVATLLLTLTSPWHPFVLRVGLLQGDSCTTAGYRLDIVLKLLTMSDVVVTASTLPALVPVELPAGTQIVVDSQVLTSDVDRTIAEVQAEQQQSKRAGEPATPSAFPIPAMPPSSTVPATSATTSTGNMGVERAQPMRTLFCRKCEGHGQQVVLKGHASSCPFNNCTCKTCANVMSMRANAIIRRYRTRTSDCGLVLKPVHFKNGNTRLRVFPKFISEEECLPIPTDKNQNGQIIHKTSTVTSPTADLAKANIIGSLFTSNGIDVPTQNYTTQMMNVNGGDDLLPMGKTSSMRNLTKRMGTVDEQPSSPPKRAHSHSPVMMDTSMNESSQSPQSTTGITNGMNTFGNPLTANSRTHSTQSLPFNNCVSFNGVNATAASSGNGTTSTINSTPSVFELLLSHPQQGSGPNEDLLSLLTQNNLIGSTQSAQNFNNPMLLLQQQQNTIQPPVATSLNDSVALLSLFQNHQNAFSLQNGLVTSASPISTFSPMYTTQFSAQPNNTFNFNAPASNLGGEIRRTTSDSEEFKLTPSENVFGNNFTKKSERVTDFLMLSPEGAARMNEAKFQRFLNTVREIEKHMLYDDNVPLNSVY</sequence>
<dbReference type="InterPro" id="IPR026607">
    <property type="entry name" value="DMRT"/>
</dbReference>
<dbReference type="Gene3D" id="4.10.1040.10">
    <property type="entry name" value="DM DNA-binding domain"/>
    <property type="match status" value="1"/>
</dbReference>
<accession>A0A7E4VZ06</accession>
<evidence type="ECO:0000313" key="8">
    <source>
        <dbReference type="Proteomes" id="UP000492821"/>
    </source>
</evidence>
<dbReference type="PANTHER" id="PTHR12322">
    <property type="entry name" value="DOUBLESEX AND MAB-3 RELATED TRANSCRIPTION FACTOR DMRT"/>
    <property type="match status" value="1"/>
</dbReference>
<dbReference type="InterPro" id="IPR001275">
    <property type="entry name" value="DM_DNA-bd"/>
</dbReference>
<keyword evidence="2 5" id="KW-0862">Zinc</keyword>
<evidence type="ECO:0000259" key="7">
    <source>
        <dbReference type="PROSITE" id="PS50809"/>
    </source>
</evidence>
<proteinExistence type="predicted"/>
<dbReference type="GO" id="GO:0000981">
    <property type="term" value="F:DNA-binding transcription factor activity, RNA polymerase II-specific"/>
    <property type="evidence" value="ECO:0007669"/>
    <property type="project" value="TreeGrafter"/>
</dbReference>
<keyword evidence="1 5" id="KW-0479">Metal-binding</keyword>
<evidence type="ECO:0000256" key="2">
    <source>
        <dbReference type="ARBA" id="ARBA00022833"/>
    </source>
</evidence>